<sequence>MYENSLSLQNKNIIKHEDDERLECHFTIPKEALDSYKVEIKDETIIIKYEYSKKESNETKAYEESKSQMFSYTPGKKIKESTARIEGENTLVIDVTFEHK</sequence>
<protein>
    <recommendedName>
        <fullName evidence="3">SHSP domain-containing protein</fullName>
    </recommendedName>
</protein>
<keyword evidence="2" id="KW-1185">Reference proteome</keyword>
<evidence type="ECO:0000313" key="1">
    <source>
        <dbReference type="EMBL" id="KCZ80110.1"/>
    </source>
</evidence>
<dbReference type="HOGENOM" id="CLU_2305371_0_0_1"/>
<dbReference type="OrthoDB" id="10280647at2759"/>
<proteinExistence type="predicted"/>
<organism evidence="1 2">
    <name type="scientific">Anncaliia algerae PRA339</name>
    <dbReference type="NCBI Taxonomy" id="1288291"/>
    <lineage>
        <taxon>Eukaryota</taxon>
        <taxon>Fungi</taxon>
        <taxon>Fungi incertae sedis</taxon>
        <taxon>Microsporidia</taxon>
        <taxon>Tubulinosematoidea</taxon>
        <taxon>Tubulinosematidae</taxon>
        <taxon>Anncaliia</taxon>
    </lineage>
</organism>
<dbReference type="VEuPathDB" id="MicrosporidiaDB:H312_02494"/>
<evidence type="ECO:0000313" key="2">
    <source>
        <dbReference type="Proteomes" id="UP000030655"/>
    </source>
</evidence>
<dbReference type="Proteomes" id="UP000030655">
    <property type="component" value="Unassembled WGS sequence"/>
</dbReference>
<dbReference type="AlphaFoldDB" id="A0A059EYY4"/>
<gene>
    <name evidence="1" type="ORF">H312_02494</name>
</gene>
<name>A0A059EYY4_9MICR</name>
<dbReference type="EMBL" id="KK365203">
    <property type="protein sequence ID" value="KCZ80110.1"/>
    <property type="molecule type" value="Genomic_DNA"/>
</dbReference>
<reference evidence="1 2" key="2">
    <citation type="submission" date="2014-03" db="EMBL/GenBank/DDBJ databases">
        <title>The Genome Sequence of Anncaliia algerae insect isolate PRA339.</title>
        <authorList>
            <consortium name="The Broad Institute Genome Sequencing Platform"/>
            <consortium name="The Broad Institute Genome Sequencing Center for Infectious Disease"/>
            <person name="Cuomo C."/>
            <person name="Becnel J."/>
            <person name="Sanscrainte N."/>
            <person name="Walker B."/>
            <person name="Young S.K."/>
            <person name="Zeng Q."/>
            <person name="Gargeya S."/>
            <person name="Fitzgerald M."/>
            <person name="Haas B."/>
            <person name="Abouelleil A."/>
            <person name="Alvarado L."/>
            <person name="Arachchi H.M."/>
            <person name="Berlin A.M."/>
            <person name="Chapman S.B."/>
            <person name="Dewar J."/>
            <person name="Goldberg J."/>
            <person name="Griggs A."/>
            <person name="Gujja S."/>
            <person name="Hansen M."/>
            <person name="Howarth C."/>
            <person name="Imamovic A."/>
            <person name="Larimer J."/>
            <person name="McCowan C."/>
            <person name="Murphy C."/>
            <person name="Neiman D."/>
            <person name="Pearson M."/>
            <person name="Priest M."/>
            <person name="Roberts A."/>
            <person name="Saif S."/>
            <person name="Shea T."/>
            <person name="Sisk P."/>
            <person name="Sykes S."/>
            <person name="Wortman J."/>
            <person name="Nusbaum C."/>
            <person name="Birren B."/>
        </authorList>
    </citation>
    <scope>NUCLEOTIDE SEQUENCE [LARGE SCALE GENOMIC DNA]</scope>
    <source>
        <strain evidence="1 2">PRA339</strain>
    </source>
</reference>
<reference evidence="2" key="1">
    <citation type="submission" date="2013-02" db="EMBL/GenBank/DDBJ databases">
        <authorList>
            <consortium name="The Broad Institute Genome Sequencing Platform"/>
            <person name="Cuomo C."/>
            <person name="Becnel J."/>
            <person name="Sanscrainte N."/>
            <person name="Walker B."/>
            <person name="Young S.K."/>
            <person name="Zeng Q."/>
            <person name="Gargeya S."/>
            <person name="Fitzgerald M."/>
            <person name="Haas B."/>
            <person name="Abouelleil A."/>
            <person name="Alvarado L."/>
            <person name="Arachchi H.M."/>
            <person name="Berlin A.M."/>
            <person name="Chapman S.B."/>
            <person name="Dewar J."/>
            <person name="Goldberg J."/>
            <person name="Griggs A."/>
            <person name="Gujja S."/>
            <person name="Hansen M."/>
            <person name="Howarth C."/>
            <person name="Imamovic A."/>
            <person name="Larimer J."/>
            <person name="McCowan C."/>
            <person name="Murphy C."/>
            <person name="Neiman D."/>
            <person name="Pearson M."/>
            <person name="Priest M."/>
            <person name="Roberts A."/>
            <person name="Saif S."/>
            <person name="Shea T."/>
            <person name="Sisk P."/>
            <person name="Sykes S."/>
            <person name="Wortman J."/>
            <person name="Nusbaum C."/>
            <person name="Birren B."/>
        </authorList>
    </citation>
    <scope>NUCLEOTIDE SEQUENCE [LARGE SCALE GENOMIC DNA]</scope>
    <source>
        <strain evidence="2">PRA339</strain>
    </source>
</reference>
<evidence type="ECO:0008006" key="3">
    <source>
        <dbReference type="Google" id="ProtNLM"/>
    </source>
</evidence>
<accession>A0A059EYY4</accession>